<keyword evidence="1" id="KW-0472">Membrane</keyword>
<keyword evidence="1" id="KW-1133">Transmembrane helix</keyword>
<proteinExistence type="predicted"/>
<name>A0A6I2GL48_9LACT</name>
<dbReference type="Proteomes" id="UP000430975">
    <property type="component" value="Unassembled WGS sequence"/>
</dbReference>
<dbReference type="EMBL" id="WJQS01000003">
    <property type="protein sequence ID" value="MRI85288.1"/>
    <property type="molecule type" value="Genomic_DNA"/>
</dbReference>
<organism evidence="3 4">
    <name type="scientific">Fundicoccus ignavus</name>
    <dbReference type="NCBI Taxonomy" id="2664442"/>
    <lineage>
        <taxon>Bacteria</taxon>
        <taxon>Bacillati</taxon>
        <taxon>Bacillota</taxon>
        <taxon>Bacilli</taxon>
        <taxon>Lactobacillales</taxon>
        <taxon>Aerococcaceae</taxon>
        <taxon>Fundicoccus</taxon>
    </lineage>
</organism>
<evidence type="ECO:0000313" key="4">
    <source>
        <dbReference type="Proteomes" id="UP000430975"/>
    </source>
</evidence>
<keyword evidence="1" id="KW-0812">Transmembrane</keyword>
<reference evidence="4 5" key="1">
    <citation type="submission" date="2019-11" db="EMBL/GenBank/DDBJ databases">
        <title>Characterisation of Fundicoccus ignavus gen. nov. sp. nov., a novel genus of the family Aerococcaceae isolated from bulk tank milk.</title>
        <authorList>
            <person name="Siebert A."/>
            <person name="Huptas C."/>
            <person name="Wenning M."/>
            <person name="Scherer S."/>
            <person name="Doll E.V."/>
        </authorList>
    </citation>
    <scope>NUCLEOTIDE SEQUENCE [LARGE SCALE GENOMIC DNA]</scope>
    <source>
        <strain evidence="2 5">DSM 109653</strain>
        <strain evidence="3 4">WS4759</strain>
    </source>
</reference>
<feature type="transmembrane region" description="Helical" evidence="1">
    <location>
        <begin position="12"/>
        <end position="35"/>
    </location>
</feature>
<sequence length="216" mass="25053">MVIFYLKQFFATMLFIFTSLTLAISGVIVTSPIIYSLAIKWFDLSAVSGLSHEQLMENYNVLISYLVNPAIEALEMPYFSSSENGLFHFEEVKFLFLMCFVVAIVGVIASVITILWIHKQKLQPWMGRWFIIAIAFPLILLFLIVVAFDQVFLLFHQILFRNDLWLFSPVTDPVITVLPESLFMILFVVAILIYEVIIYLTRFTVLYEPSSKRKKR</sequence>
<keyword evidence="4" id="KW-1185">Reference proteome</keyword>
<evidence type="ECO:0000313" key="3">
    <source>
        <dbReference type="EMBL" id="MRI85288.1"/>
    </source>
</evidence>
<feature type="transmembrane region" description="Helical" evidence="1">
    <location>
        <begin position="182"/>
        <end position="207"/>
    </location>
</feature>
<dbReference type="AlphaFoldDB" id="A0A6I2GL48"/>
<dbReference type="InterPro" id="IPR010178">
    <property type="entry name" value="Lit"/>
</dbReference>
<dbReference type="NCBIfam" id="TIGR01906">
    <property type="entry name" value="integ_TIGR01906"/>
    <property type="match status" value="1"/>
</dbReference>
<evidence type="ECO:0000313" key="2">
    <source>
        <dbReference type="EMBL" id="MRI82736.1"/>
    </source>
</evidence>
<protein>
    <submittedName>
        <fullName evidence="3">TIGR01906 family membrane protein</fullName>
    </submittedName>
</protein>
<evidence type="ECO:0000313" key="5">
    <source>
        <dbReference type="Proteomes" id="UP000469870"/>
    </source>
</evidence>
<gene>
    <name evidence="3" type="ORF">GIY09_05285</name>
    <name evidence="2" type="ORF">GIY11_12050</name>
</gene>
<comment type="caution">
    <text evidence="3">The sequence shown here is derived from an EMBL/GenBank/DDBJ whole genome shotgun (WGS) entry which is preliminary data.</text>
</comment>
<dbReference type="Pfam" id="PF07314">
    <property type="entry name" value="Lit"/>
    <property type="match status" value="1"/>
</dbReference>
<dbReference type="Proteomes" id="UP000469870">
    <property type="component" value="Unassembled WGS sequence"/>
</dbReference>
<dbReference type="RefSeq" id="WP_153862785.1">
    <property type="nucleotide sequence ID" value="NZ_WJQR01000020.1"/>
</dbReference>
<feature type="transmembrane region" description="Helical" evidence="1">
    <location>
        <begin position="94"/>
        <end position="117"/>
    </location>
</feature>
<dbReference type="EMBL" id="WJQR01000020">
    <property type="protein sequence ID" value="MRI82736.1"/>
    <property type="molecule type" value="Genomic_DNA"/>
</dbReference>
<feature type="transmembrane region" description="Helical" evidence="1">
    <location>
        <begin position="129"/>
        <end position="155"/>
    </location>
</feature>
<accession>A0A6I2GL48</accession>
<evidence type="ECO:0000256" key="1">
    <source>
        <dbReference type="SAM" id="Phobius"/>
    </source>
</evidence>